<dbReference type="PANTHER" id="PTHR11008">
    <property type="entry name" value="PROTEIN TAKEOUT-LIKE PROTEIN"/>
    <property type="match status" value="1"/>
</dbReference>
<evidence type="ECO:0000256" key="1">
    <source>
        <dbReference type="SAM" id="SignalP"/>
    </source>
</evidence>
<organism evidence="2 3">
    <name type="scientific">Photinus pyralis</name>
    <name type="common">Common eastern firefly</name>
    <name type="synonym">Lampyris pyralis</name>
    <dbReference type="NCBI Taxonomy" id="7054"/>
    <lineage>
        <taxon>Eukaryota</taxon>
        <taxon>Metazoa</taxon>
        <taxon>Ecdysozoa</taxon>
        <taxon>Arthropoda</taxon>
        <taxon>Hexapoda</taxon>
        <taxon>Insecta</taxon>
        <taxon>Pterygota</taxon>
        <taxon>Neoptera</taxon>
        <taxon>Endopterygota</taxon>
        <taxon>Coleoptera</taxon>
        <taxon>Polyphaga</taxon>
        <taxon>Elateriformia</taxon>
        <taxon>Elateroidea</taxon>
        <taxon>Lampyridae</taxon>
        <taxon>Lampyrinae</taxon>
        <taxon>Photinus</taxon>
    </lineage>
</organism>
<reference evidence="2 3" key="1">
    <citation type="journal article" date="2018" name="Elife">
        <title>Firefly genomes illuminate parallel origins of bioluminescence in beetles.</title>
        <authorList>
            <person name="Fallon T.R."/>
            <person name="Lower S.E."/>
            <person name="Chang C.H."/>
            <person name="Bessho-Uehara M."/>
            <person name="Martin G.J."/>
            <person name="Bewick A.J."/>
            <person name="Behringer M."/>
            <person name="Debat H.J."/>
            <person name="Wong I."/>
            <person name="Day J.C."/>
            <person name="Suvorov A."/>
            <person name="Silva C.J."/>
            <person name="Stanger-Hall K.F."/>
            <person name="Hall D.W."/>
            <person name="Schmitz R.J."/>
            <person name="Nelson D.R."/>
            <person name="Lewis S.M."/>
            <person name="Shigenobu S."/>
            <person name="Bybee S.M."/>
            <person name="Larracuente A.M."/>
            <person name="Oba Y."/>
            <person name="Weng J.K."/>
        </authorList>
    </citation>
    <scope>NUCLEOTIDE SEQUENCE [LARGE SCALE GENOMIC DNA]</scope>
    <source>
        <strain evidence="2">1611_PpyrPB1</strain>
        <tissue evidence="2">Whole body</tissue>
    </source>
</reference>
<feature type="chain" id="PRO_5024310826" evidence="1">
    <location>
        <begin position="17"/>
        <end position="242"/>
    </location>
</feature>
<dbReference type="Gene3D" id="3.15.10.30">
    <property type="entry name" value="Haemolymph juvenile hormone binding protein"/>
    <property type="match status" value="1"/>
</dbReference>
<dbReference type="Proteomes" id="UP000327044">
    <property type="component" value="Unassembled WGS sequence"/>
</dbReference>
<gene>
    <name evidence="2" type="ORF">PPYR_07793</name>
</gene>
<dbReference type="PANTHER" id="PTHR11008:SF32">
    <property type="entry name" value="CIRCADIAN CLOCK-CONTROLLED PROTEIN DAYWAKE-RELATED"/>
    <property type="match status" value="1"/>
</dbReference>
<dbReference type="InterPro" id="IPR010562">
    <property type="entry name" value="Haemolymph_juvenile_hormone-bd"/>
</dbReference>
<proteinExistence type="predicted"/>
<dbReference type="SMART" id="SM00700">
    <property type="entry name" value="JHBP"/>
    <property type="match status" value="1"/>
</dbReference>
<evidence type="ECO:0000313" key="2">
    <source>
        <dbReference type="EMBL" id="KAB0799913.1"/>
    </source>
</evidence>
<feature type="signal peptide" evidence="1">
    <location>
        <begin position="1"/>
        <end position="16"/>
    </location>
</feature>
<dbReference type="AlphaFoldDB" id="A0A5N4ARL1"/>
<sequence>MGIAIVIAFVFSFTSASSVPFQVCKRSDANFNNCLKDAINGALQLLENGLPRYGIESIQPIKMGSWEAPGSPPLAFTQQFQNARVYNFPFSTIENLTLHLDERNFSLEMFGHNQAIVARMSYKFDNAIVDGDDLSSQGFLSYSYWDIDLWVQLVGSVIESEGTKIINITDSDMTLTRIKDFGVEILSNETERAKRLTKFVVDNTEYVLETDKRGYEIGYANSFKTIANQIFQRFGVDVLFPQ</sequence>
<dbReference type="InterPro" id="IPR038606">
    <property type="entry name" value="To_sf"/>
</dbReference>
<dbReference type="InParanoid" id="A0A5N4ARL1"/>
<dbReference type="EMBL" id="VVIM01000005">
    <property type="protein sequence ID" value="KAB0799913.1"/>
    <property type="molecule type" value="Genomic_DNA"/>
</dbReference>
<protein>
    <submittedName>
        <fullName evidence="2">Uncharacterized protein</fullName>
    </submittedName>
</protein>
<comment type="caution">
    <text evidence="2">The sequence shown here is derived from an EMBL/GenBank/DDBJ whole genome shotgun (WGS) entry which is preliminary data.</text>
</comment>
<keyword evidence="3" id="KW-1185">Reference proteome</keyword>
<keyword evidence="1" id="KW-0732">Signal</keyword>
<accession>A0A5N4ARL1</accession>
<name>A0A5N4ARL1_PHOPY</name>
<evidence type="ECO:0000313" key="3">
    <source>
        <dbReference type="Proteomes" id="UP000327044"/>
    </source>
</evidence>
<dbReference type="Pfam" id="PF06585">
    <property type="entry name" value="JHBP"/>
    <property type="match status" value="1"/>
</dbReference>
<dbReference type="GO" id="GO:0005615">
    <property type="term" value="C:extracellular space"/>
    <property type="evidence" value="ECO:0007669"/>
    <property type="project" value="TreeGrafter"/>
</dbReference>